<proteinExistence type="predicted"/>
<dbReference type="OrthoDB" id="4065244at2759"/>
<dbReference type="AlphaFoldDB" id="A0A7H9B662"/>
<name>A0A7H9B662_ZYGMR</name>
<protein>
    <recommendedName>
        <fullName evidence="5">Biogenesis of lysosome-related organelles complex 1 subunit SNN1</fullName>
    </recommendedName>
</protein>
<keyword evidence="1" id="KW-0175">Coiled coil</keyword>
<organism evidence="3 4">
    <name type="scientific">Zygotorulaspora mrakii</name>
    <name type="common">Zygosaccharomyces mrakii</name>
    <dbReference type="NCBI Taxonomy" id="42260"/>
    <lineage>
        <taxon>Eukaryota</taxon>
        <taxon>Fungi</taxon>
        <taxon>Dikarya</taxon>
        <taxon>Ascomycota</taxon>
        <taxon>Saccharomycotina</taxon>
        <taxon>Saccharomycetes</taxon>
        <taxon>Saccharomycetales</taxon>
        <taxon>Saccharomycetaceae</taxon>
        <taxon>Zygotorulaspora</taxon>
    </lineage>
</organism>
<dbReference type="EMBL" id="CP058610">
    <property type="protein sequence ID" value="QLG74215.1"/>
    <property type="molecule type" value="Genomic_DNA"/>
</dbReference>
<evidence type="ECO:0000256" key="2">
    <source>
        <dbReference type="SAM" id="MobiDB-lite"/>
    </source>
</evidence>
<accession>A0A7H9B662</accession>
<dbReference type="GeneID" id="59237998"/>
<dbReference type="RefSeq" id="XP_037145940.1">
    <property type="nucleotide sequence ID" value="XM_037290045.1"/>
</dbReference>
<reference evidence="3 4" key="1">
    <citation type="submission" date="2020-07" db="EMBL/GenBank/DDBJ databases">
        <title>The yeast mating-type switching endonuclease HO is a domesticated member of an unorthodox homing genetic element family.</title>
        <authorList>
            <person name="Coughlan A.Y."/>
            <person name="Lombardi L."/>
            <person name="Braun-Galleani S."/>
            <person name="Martos A.R."/>
            <person name="Galeote V."/>
            <person name="Bigey F."/>
            <person name="Dequin S."/>
            <person name="Byrne K.P."/>
            <person name="Wolfe K.H."/>
        </authorList>
    </citation>
    <scope>NUCLEOTIDE SEQUENCE [LARGE SCALE GENOMIC DNA]</scope>
    <source>
        <strain evidence="3 4">NRRL Y-6702</strain>
    </source>
</reference>
<dbReference type="Proteomes" id="UP000509704">
    <property type="component" value="Chromosome 7"/>
</dbReference>
<evidence type="ECO:0000313" key="4">
    <source>
        <dbReference type="Proteomes" id="UP000509704"/>
    </source>
</evidence>
<feature type="region of interest" description="Disordered" evidence="2">
    <location>
        <begin position="1"/>
        <end position="20"/>
    </location>
</feature>
<sequence length="119" mass="13788">MVSNNGTELDHDGESKYGTNSTGVHSVEMCVYSLLSTDLDGIYQSINELRESQALLVLFLRKSRDSLKKENQILYDDTQMDAFNLKIKDLKRRSNALSQKLRELDDRSERLVQQNLYER</sequence>
<feature type="coiled-coil region" evidence="1">
    <location>
        <begin position="80"/>
        <end position="114"/>
    </location>
</feature>
<dbReference type="KEGG" id="zmk:HG535_0G00990"/>
<evidence type="ECO:0008006" key="5">
    <source>
        <dbReference type="Google" id="ProtNLM"/>
    </source>
</evidence>
<keyword evidence="4" id="KW-1185">Reference proteome</keyword>
<evidence type="ECO:0000313" key="3">
    <source>
        <dbReference type="EMBL" id="QLG74215.1"/>
    </source>
</evidence>
<gene>
    <name evidence="3" type="ORF">HG535_0G00990</name>
</gene>
<evidence type="ECO:0000256" key="1">
    <source>
        <dbReference type="SAM" id="Coils"/>
    </source>
</evidence>